<evidence type="ECO:0000313" key="5">
    <source>
        <dbReference type="Proteomes" id="UP001139461"/>
    </source>
</evidence>
<dbReference type="AlphaFoldDB" id="A0A9X1QXI8"/>
<evidence type="ECO:0000256" key="2">
    <source>
        <dbReference type="SAM" id="SignalP"/>
    </source>
</evidence>
<organism evidence="4 5">
    <name type="scientific">Aequorivita vitellina</name>
    <dbReference type="NCBI Taxonomy" id="2874475"/>
    <lineage>
        <taxon>Bacteria</taxon>
        <taxon>Pseudomonadati</taxon>
        <taxon>Bacteroidota</taxon>
        <taxon>Flavobacteriia</taxon>
        <taxon>Flavobacteriales</taxon>
        <taxon>Flavobacteriaceae</taxon>
        <taxon>Aequorivita</taxon>
    </lineage>
</organism>
<reference evidence="4" key="1">
    <citation type="submission" date="2021-09" db="EMBL/GenBank/DDBJ databases">
        <title>Genome of Aequorivita sp. strain F47161.</title>
        <authorList>
            <person name="Wang Y."/>
        </authorList>
    </citation>
    <scope>NUCLEOTIDE SEQUENCE</scope>
    <source>
        <strain evidence="4">F47161</strain>
    </source>
</reference>
<feature type="signal peptide" evidence="2">
    <location>
        <begin position="1"/>
        <end position="19"/>
    </location>
</feature>
<dbReference type="Proteomes" id="UP001139461">
    <property type="component" value="Unassembled WGS sequence"/>
</dbReference>
<feature type="non-terminal residue" evidence="4">
    <location>
        <position position="202"/>
    </location>
</feature>
<dbReference type="Pfam" id="PF18962">
    <property type="entry name" value="Por_Secre_tail"/>
    <property type="match status" value="1"/>
</dbReference>
<evidence type="ECO:0000256" key="1">
    <source>
        <dbReference type="ARBA" id="ARBA00022729"/>
    </source>
</evidence>
<gene>
    <name evidence="4" type="ORF">K8089_16200</name>
</gene>
<feature type="domain" description="Secretion system C-terminal sorting" evidence="3">
    <location>
        <begin position="166"/>
        <end position="197"/>
    </location>
</feature>
<comment type="caution">
    <text evidence="4">The sequence shown here is derived from an EMBL/GenBank/DDBJ whole genome shotgun (WGS) entry which is preliminary data.</text>
</comment>
<feature type="chain" id="PRO_5040891372" evidence="2">
    <location>
        <begin position="20"/>
        <end position="202"/>
    </location>
</feature>
<evidence type="ECO:0000259" key="3">
    <source>
        <dbReference type="Pfam" id="PF18962"/>
    </source>
</evidence>
<dbReference type="InterPro" id="IPR026444">
    <property type="entry name" value="Secre_tail"/>
</dbReference>
<sequence length="202" mass="23105">MKKLILLFTIVFSVQITVAQPPEYFVDNWYLHSFTTSNGVVTISDLEITQGPTLIIQNDYTLYGSSFCNDFVGNFEYINNGPLGVDDNFIPRNIVRETENCQDLEELESYFFIPFLGENTADIYVIEASGDQKHIVLQYNFNIGYQEYKNFPALEIKDPSIKKLVIYPNPVQDKLIIQSETNNFDSVSIMDINGRIVIASEK</sequence>
<keyword evidence="5" id="KW-1185">Reference proteome</keyword>
<evidence type="ECO:0000313" key="4">
    <source>
        <dbReference type="EMBL" id="MCG2420565.1"/>
    </source>
</evidence>
<accession>A0A9X1QXI8</accession>
<dbReference type="EMBL" id="JAIRBA010000105">
    <property type="protein sequence ID" value="MCG2420565.1"/>
    <property type="molecule type" value="Genomic_DNA"/>
</dbReference>
<proteinExistence type="predicted"/>
<name>A0A9X1QXI8_9FLAO</name>
<keyword evidence="1 2" id="KW-0732">Signal</keyword>
<protein>
    <submittedName>
        <fullName evidence="4">T9SS type A sorting domain-containing protein</fullName>
    </submittedName>
</protein>
<dbReference type="RefSeq" id="WP_237604322.1">
    <property type="nucleotide sequence ID" value="NZ_JAIRBA010000105.1"/>
</dbReference>